<sequence length="47" mass="5144">MGCHQTHQPLAAGTLVLCPRLVEGNHVQVSGSLEEHWFPEQLLVALP</sequence>
<dbReference type="Proteomes" id="UP000321306">
    <property type="component" value="Unassembled WGS sequence"/>
</dbReference>
<comment type="caution">
    <text evidence="1">The sequence shown here is derived from an EMBL/GenBank/DDBJ whole genome shotgun (WGS) entry which is preliminary data.</text>
</comment>
<dbReference type="AlphaFoldDB" id="A0A511MZS9"/>
<reference evidence="1 2" key="1">
    <citation type="submission" date="2019-07" db="EMBL/GenBank/DDBJ databases">
        <title>Whole genome shotgun sequence of Deinococcus cellulosilyticus NBRC 106333.</title>
        <authorList>
            <person name="Hosoyama A."/>
            <person name="Uohara A."/>
            <person name="Ohji S."/>
            <person name="Ichikawa N."/>
        </authorList>
    </citation>
    <scope>NUCLEOTIDE SEQUENCE [LARGE SCALE GENOMIC DNA]</scope>
    <source>
        <strain evidence="1 2">NBRC 106333</strain>
    </source>
</reference>
<organism evidence="1 2">
    <name type="scientific">Deinococcus cellulosilyticus (strain DSM 18568 / NBRC 106333 / KACC 11606 / 5516J-15)</name>
    <dbReference type="NCBI Taxonomy" id="1223518"/>
    <lineage>
        <taxon>Bacteria</taxon>
        <taxon>Thermotogati</taxon>
        <taxon>Deinococcota</taxon>
        <taxon>Deinococci</taxon>
        <taxon>Deinococcales</taxon>
        <taxon>Deinococcaceae</taxon>
        <taxon>Deinococcus</taxon>
    </lineage>
</organism>
<evidence type="ECO:0000313" key="2">
    <source>
        <dbReference type="Proteomes" id="UP000321306"/>
    </source>
</evidence>
<gene>
    <name evidence="1" type="ORF">DC3_12510</name>
</gene>
<accession>A0A511MZS9</accession>
<keyword evidence="2" id="KW-1185">Reference proteome</keyword>
<dbReference type="EMBL" id="BJXB01000004">
    <property type="protein sequence ID" value="GEM45616.1"/>
    <property type="molecule type" value="Genomic_DNA"/>
</dbReference>
<name>A0A511MZS9_DEIC1</name>
<protein>
    <submittedName>
        <fullName evidence="1">Uncharacterized protein</fullName>
    </submittedName>
</protein>
<evidence type="ECO:0000313" key="1">
    <source>
        <dbReference type="EMBL" id="GEM45616.1"/>
    </source>
</evidence>
<dbReference type="RefSeq" id="WP_186815873.1">
    <property type="nucleotide sequence ID" value="NZ_BJXB01000004.1"/>
</dbReference>
<proteinExistence type="predicted"/>